<evidence type="ECO:0000256" key="1">
    <source>
        <dbReference type="ARBA" id="ARBA00004496"/>
    </source>
</evidence>
<dbReference type="GO" id="GO:0005737">
    <property type="term" value="C:cytoplasm"/>
    <property type="evidence" value="ECO:0007669"/>
    <property type="project" value="UniProtKB-SubCell"/>
</dbReference>
<sequence>GRPPYPPYLAFNAAADGCSSLLPQVCELLAASGCSLPDDTSLEKLLDWFTALTKAGWFISTFSESLLETCPYLLEFISTVIHNTAADPSILSFTIRLTGLIAATEDGFQALQESSVLDLIGNVQHWQEAGLWEDPCIRIGWVQGFRAMLQHPKALGFFSQAGEHKRTPLLQLQTDSSLFVVSAANQMLLHVLLLCQNVSSVECKVKHKKEVDNEGTQSSISDLERLAVTVEKSQDLSDLHQTLQSLKLLALLLDRVRPPLRGTLLHTVSDSLEELVAADHSQLTVPLMDDPECVPCPPPVIVAAVVSSLRLCSGDSSSSPAGCSEAFRNIVGNKKVQKCGLEALIGLTNSSVFFQFSLCICSFLCLFIQHFFLFHFFFFFQVLHKSYQTLVKWMTVCTDLERVSHADLLRVVTKRVCDMRWEVRDSTLEFLGHLAGVQVGQTCSASEALLGGSSCTIPLLREALHDPESYVRASAVCALAQTLTRSWQQGATEIVGRLLEILSEDTEGFSRRAVVRYFIVWYSSHSPSSSPSSSSSSLLMRSVRSVLSRGSADLDWEVKVHTLQLAELLLAKAFSGRWGQTGSLGIITALLSSLVDCDRPVGVKACQLLIALRDAVCLSPQGEVKAAAAVEDVTFELSGRGWAREIRKLLAVKNQAEEADATAPRGLNGVDGTDPAAEEEMSVSASVCEVLRGLHLDERLEILTQSSDHVQNSPLSLLQDILTAGPSHRRTDSQPGEEVIVDCY</sequence>
<dbReference type="Gene3D" id="1.25.10.10">
    <property type="entry name" value="Leucine-rich Repeat Variant"/>
    <property type="match status" value="1"/>
</dbReference>
<reference evidence="4" key="1">
    <citation type="submission" date="2025-08" db="UniProtKB">
        <authorList>
            <consortium name="Ensembl"/>
        </authorList>
    </citation>
    <scope>IDENTIFICATION</scope>
</reference>
<dbReference type="GO" id="GO:0006974">
    <property type="term" value="P:DNA damage response"/>
    <property type="evidence" value="ECO:0007669"/>
    <property type="project" value="InterPro"/>
</dbReference>
<keyword evidence="5" id="KW-1185">Reference proteome</keyword>
<comment type="similarity">
    <text evidence="3">Belongs to the BRAT1 family.</text>
</comment>
<keyword evidence="2" id="KW-0963">Cytoplasm</keyword>
<dbReference type="InParanoid" id="A0A672GJ45"/>
<organism evidence="4 5">
    <name type="scientific">Salarias fasciatus</name>
    <name type="common">Jewelled blenny</name>
    <name type="synonym">Blennius fasciatus</name>
    <dbReference type="NCBI Taxonomy" id="181472"/>
    <lineage>
        <taxon>Eukaryota</taxon>
        <taxon>Metazoa</taxon>
        <taxon>Chordata</taxon>
        <taxon>Craniata</taxon>
        <taxon>Vertebrata</taxon>
        <taxon>Euteleostomi</taxon>
        <taxon>Actinopterygii</taxon>
        <taxon>Neopterygii</taxon>
        <taxon>Teleostei</taxon>
        <taxon>Neoteleostei</taxon>
        <taxon>Acanthomorphata</taxon>
        <taxon>Ovalentaria</taxon>
        <taxon>Blenniimorphae</taxon>
        <taxon>Blenniiformes</taxon>
        <taxon>Blennioidei</taxon>
        <taxon>Blenniidae</taxon>
        <taxon>Salariinae</taxon>
        <taxon>Salarias</taxon>
    </lineage>
</organism>
<dbReference type="InterPro" id="IPR038904">
    <property type="entry name" value="BRAT1"/>
</dbReference>
<dbReference type="PANTHER" id="PTHR21331">
    <property type="entry name" value="BRCA1-ASSOCIATED ATM ACTIVATOR 1"/>
    <property type="match status" value="1"/>
</dbReference>
<proteinExistence type="inferred from homology"/>
<dbReference type="GO" id="GO:0005634">
    <property type="term" value="C:nucleus"/>
    <property type="evidence" value="ECO:0007669"/>
    <property type="project" value="TreeGrafter"/>
</dbReference>
<evidence type="ECO:0000313" key="4">
    <source>
        <dbReference type="Ensembl" id="ENSSFAP00005018813.1"/>
    </source>
</evidence>
<comment type="subcellular location">
    <subcellularLocation>
        <location evidence="1">Cytoplasm</location>
    </subcellularLocation>
</comment>
<dbReference type="InterPro" id="IPR016024">
    <property type="entry name" value="ARM-type_fold"/>
</dbReference>
<dbReference type="PANTHER" id="PTHR21331:SF2">
    <property type="entry name" value="BRCA1-ASSOCIATED ATM ACTIVATOR 1"/>
    <property type="match status" value="1"/>
</dbReference>
<dbReference type="Proteomes" id="UP000472267">
    <property type="component" value="Unassembled WGS sequence"/>
</dbReference>
<name>A0A672GJ45_SALFA</name>
<evidence type="ECO:0000313" key="5">
    <source>
        <dbReference type="Proteomes" id="UP000472267"/>
    </source>
</evidence>
<evidence type="ECO:0000256" key="3">
    <source>
        <dbReference type="ARBA" id="ARBA00061308"/>
    </source>
</evidence>
<dbReference type="FunCoup" id="A0A672GJ45">
    <property type="interactions" value="1313"/>
</dbReference>
<dbReference type="Ensembl" id="ENSSFAT00005019579.1">
    <property type="protein sequence ID" value="ENSSFAP00005018813.1"/>
    <property type="gene ID" value="ENSSFAG00005009907.1"/>
</dbReference>
<dbReference type="InterPro" id="IPR011989">
    <property type="entry name" value="ARM-like"/>
</dbReference>
<protein>
    <submittedName>
        <fullName evidence="4">BRCA1-associated ATM activator 1</fullName>
    </submittedName>
</protein>
<dbReference type="GO" id="GO:0008283">
    <property type="term" value="P:cell population proliferation"/>
    <property type="evidence" value="ECO:0007669"/>
    <property type="project" value="InterPro"/>
</dbReference>
<accession>A0A672GJ45</accession>
<reference evidence="4" key="2">
    <citation type="submission" date="2025-09" db="UniProtKB">
        <authorList>
            <consortium name="Ensembl"/>
        </authorList>
    </citation>
    <scope>IDENTIFICATION</scope>
</reference>
<evidence type="ECO:0000256" key="2">
    <source>
        <dbReference type="ARBA" id="ARBA00022490"/>
    </source>
</evidence>
<dbReference type="OMA" id="WRMESEY"/>
<dbReference type="SUPFAM" id="SSF48371">
    <property type="entry name" value="ARM repeat"/>
    <property type="match status" value="1"/>
</dbReference>
<dbReference type="AlphaFoldDB" id="A0A672GJ45"/>